<dbReference type="Gene3D" id="1.10.260.40">
    <property type="entry name" value="lambda repressor-like DNA-binding domains"/>
    <property type="match status" value="1"/>
</dbReference>
<protein>
    <recommendedName>
        <fullName evidence="1">HTH cro/C1-type domain-containing protein</fullName>
    </recommendedName>
</protein>
<dbReference type="Pfam" id="PF13443">
    <property type="entry name" value="HTH_26"/>
    <property type="match status" value="1"/>
</dbReference>
<dbReference type="GO" id="GO:0003677">
    <property type="term" value="F:DNA binding"/>
    <property type="evidence" value="ECO:0007669"/>
    <property type="project" value="InterPro"/>
</dbReference>
<dbReference type="EMBL" id="PNCJ01000020">
    <property type="protein sequence ID" value="TMP35821.1"/>
    <property type="molecule type" value="Genomic_DNA"/>
</dbReference>
<dbReference type="Proteomes" id="UP000306719">
    <property type="component" value="Unassembled WGS sequence"/>
</dbReference>
<accession>A0A5S3WZJ3</accession>
<comment type="caution">
    <text evidence="2">The sequence shown here is derived from an EMBL/GenBank/DDBJ whole genome shotgun (WGS) entry which is preliminary data.</text>
</comment>
<dbReference type="RefSeq" id="WP_138545622.1">
    <property type="nucleotide sequence ID" value="NZ_PNCJ01000020.1"/>
</dbReference>
<evidence type="ECO:0000313" key="2">
    <source>
        <dbReference type="EMBL" id="TMP35821.1"/>
    </source>
</evidence>
<dbReference type="InterPro" id="IPR001387">
    <property type="entry name" value="Cro/C1-type_HTH"/>
</dbReference>
<sequence>MSNDLNKQIIRRCLDAIKVQLKARQLTYQDVAALFDVSENTIKRMLNQDDISLDRLLTLAQLCGLDTAELLSKSQQHRSAHSYFSARQDQAFAENPHLLSYFSRLFYQQHSVEKIACECGLSDLSSYRYLRALEDIELLELKPQNRFRFLVSPPLGFAPDSMVVKQSACKHMEQTLEAVMAPHKTPQHHVVIKPLKMPPILHDKMWQELQHTLSKYAQVAELAFAEYSEHPTIQVTLVTHPLNTDVFNEAPIISLD</sequence>
<reference evidence="2 3" key="1">
    <citation type="submission" date="2018-01" db="EMBL/GenBank/DDBJ databases">
        <authorList>
            <person name="Paulsen S."/>
            <person name="Gram L.K."/>
        </authorList>
    </citation>
    <scope>NUCLEOTIDE SEQUENCE [LARGE SCALE GENOMIC DNA]</scope>
    <source>
        <strain evidence="2 3">S2599</strain>
    </source>
</reference>
<evidence type="ECO:0000259" key="1">
    <source>
        <dbReference type="PROSITE" id="PS50943"/>
    </source>
</evidence>
<reference evidence="3" key="2">
    <citation type="submission" date="2019-06" db="EMBL/GenBank/DDBJ databases">
        <title>Co-occurence of chitin degradation, pigmentation and bioactivity in marine Pseudoalteromonas.</title>
        <authorList>
            <person name="Sonnenschein E.C."/>
            <person name="Bech P.K."/>
        </authorList>
    </citation>
    <scope>NUCLEOTIDE SEQUENCE [LARGE SCALE GENOMIC DNA]</scope>
    <source>
        <strain evidence="3">S2599</strain>
    </source>
</reference>
<gene>
    <name evidence="2" type="ORF">CWB98_15325</name>
</gene>
<name>A0A5S3WZJ3_9GAMM</name>
<evidence type="ECO:0000313" key="3">
    <source>
        <dbReference type="Proteomes" id="UP000306719"/>
    </source>
</evidence>
<organism evidence="2 3">
    <name type="scientific">Pseudoalteromonas rubra</name>
    <dbReference type="NCBI Taxonomy" id="43658"/>
    <lineage>
        <taxon>Bacteria</taxon>
        <taxon>Pseudomonadati</taxon>
        <taxon>Pseudomonadota</taxon>
        <taxon>Gammaproteobacteria</taxon>
        <taxon>Alteromonadales</taxon>
        <taxon>Pseudoalteromonadaceae</taxon>
        <taxon>Pseudoalteromonas</taxon>
    </lineage>
</organism>
<dbReference type="InterPro" id="IPR010982">
    <property type="entry name" value="Lambda_DNA-bd_dom_sf"/>
</dbReference>
<dbReference type="AlphaFoldDB" id="A0A5S3WZJ3"/>
<dbReference type="PROSITE" id="PS50943">
    <property type="entry name" value="HTH_CROC1"/>
    <property type="match status" value="1"/>
</dbReference>
<feature type="domain" description="HTH cro/C1-type" evidence="1">
    <location>
        <begin position="17"/>
        <end position="70"/>
    </location>
</feature>
<dbReference type="SUPFAM" id="SSF47413">
    <property type="entry name" value="lambda repressor-like DNA-binding domains"/>
    <property type="match status" value="1"/>
</dbReference>
<dbReference type="OrthoDB" id="6287529at2"/>
<proteinExistence type="predicted"/>
<dbReference type="SMART" id="SM00530">
    <property type="entry name" value="HTH_XRE"/>
    <property type="match status" value="1"/>
</dbReference>